<dbReference type="Gene3D" id="2.40.170.20">
    <property type="entry name" value="TonB-dependent receptor, beta-barrel domain"/>
    <property type="match status" value="1"/>
</dbReference>
<dbReference type="Gene3D" id="2.60.40.1120">
    <property type="entry name" value="Carboxypeptidase-like, regulatory domain"/>
    <property type="match status" value="1"/>
</dbReference>
<keyword evidence="3 10" id="KW-1134">Transmembrane beta strand</keyword>
<dbReference type="AlphaFoldDB" id="H8KXC1"/>
<keyword evidence="4" id="KW-0410">Iron transport</keyword>
<feature type="signal peptide" evidence="12">
    <location>
        <begin position="1"/>
        <end position="31"/>
    </location>
</feature>
<keyword evidence="6" id="KW-0408">Iron</keyword>
<evidence type="ECO:0000313" key="17">
    <source>
        <dbReference type="Proteomes" id="UP000007590"/>
    </source>
</evidence>
<feature type="domain" description="TonB-dependent receptor-like beta-barrel" evidence="13">
    <location>
        <begin position="515"/>
        <end position="994"/>
    </location>
</feature>
<dbReference type="InterPro" id="IPR037066">
    <property type="entry name" value="Plug_dom_sf"/>
</dbReference>
<dbReference type="Pfam" id="PF13715">
    <property type="entry name" value="CarbopepD_reg_2"/>
    <property type="match status" value="1"/>
</dbReference>
<evidence type="ECO:0000256" key="5">
    <source>
        <dbReference type="ARBA" id="ARBA00022692"/>
    </source>
</evidence>
<sequence>MKQKLQLLFKRQMAQLGVLTMLSVVSLNAWANELYQDIKQVKVTISFHGETLEKAMKRLSEVSEVPFNYNHNELRKLSAKQLTFTDEPLSQVLNSILSGTNFQYKEGENGVVIFRSSQNQEQHLTSSSVEASDQVTVKGIVSDKDGPIPGVSVSVKQSSLGTSTAADGSYSIKVNTGQTLVFSMIGYRTKEITVGSQTTINVTLENDITQLEEVVAVGYGTQKKVNLTGAIGTVKTEMLTSRPVSSLQSSLQGTMPGVTVLSRPGDVGTDASNVTVTIRGRGNFGTSSPFYVVDGIPVTTSDFTAINPNDIESISVLKDAASAAIYGNRAAHGVILVTTKKGKNGKASVSFNSSFGWQNPLVLPDYLGSVDYATLTNEARTNAGQAARFTADEIEKFRSGSDPNLYPNTNWYDLALRENAGIQDYQLNISGGGKTSYYIGMGVMDQQSLKVSKDFDRYSLRINTDSEVGARLKIGTKTSFVYENLKNDGGDFSFVSLNRMVPSMAAKQTLTDGSWQWGTINGGKLDATLAKDNPLRLQEEGGLDFRKDYRLITSLNADFKIIDGLFIHGIASLNYFQRRYGKFENETKPLINYLNGSEIPGSASTPNKYNENWTQKNRITLQGFADYEKKIGDHYGKVMAGGSYETYRGDFIGANRQEFVNNNTHVVDGGATPINAVGSNGFSSETAQASFFGRFNYAFLDKYLIEANLRADGSSIFHPDHRWGYFPSVSAGWRMSEESFMKNISWLSNLKLRASWGKLGNIANQPLITKNDYNEPDDYPYFEALETGYAYNFDGSAVNGVWAGKGVNILTTWEKAEITDIGIDAGFFNGKLDVTADYFIKNTTDILLQQKTLPNTYYQDPPYINAGAVRNKGFELGLNYNNKINSFNYNIGVNLAKIANEVTNLNGDNQQIDGRYIDRLGFARGSFFGYESQGLFATDEEVAKHAFQSAATKAGDIKYKDQNGDNKIDDEDRVIIGNDVPYFTYGINLGASYKGFDLAIMGQGANDVKIYLDNEASFAFFNGSGVKGLHLKRWTKENPDPNAAYPRLLPSADNSKTTNTKASDFWLFDASYFRIKSIVFGYNLPKTLISKTPVKSARFYISAQNPYTFMFDDRLKDYDPEAPSGRANYPATKTWSLGLNVQF</sequence>
<evidence type="ECO:0000256" key="9">
    <source>
        <dbReference type="ARBA" id="ARBA00023237"/>
    </source>
</evidence>
<proteinExistence type="inferred from homology"/>
<organism evidence="16 17">
    <name type="scientific">Solitalea canadensis (strain ATCC 29591 / DSM 3403 / JCM 21819 / LMG 8368 / NBRC 15130 / NCIMB 12057 / USAM 9D)</name>
    <name type="common">Flexibacter canadensis</name>
    <dbReference type="NCBI Taxonomy" id="929556"/>
    <lineage>
        <taxon>Bacteria</taxon>
        <taxon>Pseudomonadati</taxon>
        <taxon>Bacteroidota</taxon>
        <taxon>Sphingobacteriia</taxon>
        <taxon>Sphingobacteriales</taxon>
        <taxon>Sphingobacteriaceae</taxon>
        <taxon>Solitalea</taxon>
    </lineage>
</organism>
<evidence type="ECO:0000256" key="12">
    <source>
        <dbReference type="SAM" id="SignalP"/>
    </source>
</evidence>
<evidence type="ECO:0000256" key="1">
    <source>
        <dbReference type="ARBA" id="ARBA00004571"/>
    </source>
</evidence>
<dbReference type="Pfam" id="PF07660">
    <property type="entry name" value="STN"/>
    <property type="match status" value="1"/>
</dbReference>
<dbReference type="InterPro" id="IPR008969">
    <property type="entry name" value="CarboxyPept-like_regulatory"/>
</dbReference>
<keyword evidence="2 10" id="KW-0813">Transport</keyword>
<dbReference type="InterPro" id="IPR012910">
    <property type="entry name" value="Plug_dom"/>
</dbReference>
<dbReference type="RefSeq" id="WP_014681673.1">
    <property type="nucleotide sequence ID" value="NC_017770.1"/>
</dbReference>
<dbReference type="InterPro" id="IPR036942">
    <property type="entry name" value="Beta-barrel_TonB_sf"/>
</dbReference>
<evidence type="ECO:0000256" key="11">
    <source>
        <dbReference type="RuleBase" id="RU003357"/>
    </source>
</evidence>
<dbReference type="HOGENOM" id="CLU_004317_1_1_10"/>
<evidence type="ECO:0000259" key="13">
    <source>
        <dbReference type="Pfam" id="PF00593"/>
    </source>
</evidence>
<dbReference type="Pfam" id="PF07715">
    <property type="entry name" value="Plug"/>
    <property type="match status" value="1"/>
</dbReference>
<keyword evidence="9 10" id="KW-0998">Cell outer membrane</keyword>
<dbReference type="SUPFAM" id="SSF56935">
    <property type="entry name" value="Porins"/>
    <property type="match status" value="1"/>
</dbReference>
<dbReference type="InterPro" id="IPR023996">
    <property type="entry name" value="TonB-dep_OMP_SusC/RagA"/>
</dbReference>
<keyword evidence="4" id="KW-0406">Ion transport</keyword>
<keyword evidence="12" id="KW-0732">Signal</keyword>
<dbReference type="PROSITE" id="PS52016">
    <property type="entry name" value="TONB_DEPENDENT_REC_3"/>
    <property type="match status" value="1"/>
</dbReference>
<accession>H8KXC1</accession>
<dbReference type="InterPro" id="IPR023997">
    <property type="entry name" value="TonB-dep_OMP_SusC/RagA_CS"/>
</dbReference>
<dbReference type="InterPro" id="IPR011662">
    <property type="entry name" value="Secretin/TonB_short_N"/>
</dbReference>
<name>H8KXC1_SOLCM</name>
<dbReference type="NCBIfam" id="TIGR04056">
    <property type="entry name" value="OMP_RagA_SusC"/>
    <property type="match status" value="1"/>
</dbReference>
<dbReference type="Gene3D" id="3.55.50.30">
    <property type="match status" value="1"/>
</dbReference>
<feature type="chain" id="PRO_5003613297" evidence="12">
    <location>
        <begin position="32"/>
        <end position="1143"/>
    </location>
</feature>
<dbReference type="EMBL" id="CP003349">
    <property type="protein sequence ID" value="AFD08450.1"/>
    <property type="molecule type" value="Genomic_DNA"/>
</dbReference>
<dbReference type="GO" id="GO:0006826">
    <property type="term" value="P:iron ion transport"/>
    <property type="evidence" value="ECO:0007669"/>
    <property type="project" value="UniProtKB-KW"/>
</dbReference>
<dbReference type="SUPFAM" id="SSF49464">
    <property type="entry name" value="Carboxypeptidase regulatory domain-like"/>
    <property type="match status" value="1"/>
</dbReference>
<reference evidence="16" key="1">
    <citation type="submission" date="2012-02" db="EMBL/GenBank/DDBJ databases">
        <title>The complete genome of Solitalea canadensis DSM 3403.</title>
        <authorList>
            <consortium name="US DOE Joint Genome Institute (JGI-PGF)"/>
            <person name="Lucas S."/>
            <person name="Copeland A."/>
            <person name="Lapidus A."/>
            <person name="Glavina del Rio T."/>
            <person name="Dalin E."/>
            <person name="Tice H."/>
            <person name="Bruce D."/>
            <person name="Goodwin L."/>
            <person name="Pitluck S."/>
            <person name="Peters L."/>
            <person name="Ovchinnikova G."/>
            <person name="Lu M."/>
            <person name="Kyrpides N."/>
            <person name="Mavromatis K."/>
            <person name="Ivanova N."/>
            <person name="Brettin T."/>
            <person name="Detter J.C."/>
            <person name="Han C."/>
            <person name="Larimer F."/>
            <person name="Land M."/>
            <person name="Hauser L."/>
            <person name="Markowitz V."/>
            <person name="Cheng J.-F."/>
            <person name="Hugenholtz P."/>
            <person name="Woyke T."/>
            <person name="Wu D."/>
            <person name="Spring S."/>
            <person name="Schroeder M."/>
            <person name="Kopitz M."/>
            <person name="Brambilla E."/>
            <person name="Klenk H.-P."/>
            <person name="Eisen J.A."/>
        </authorList>
    </citation>
    <scope>NUCLEOTIDE SEQUENCE</scope>
    <source>
        <strain evidence="16">DSM 3403</strain>
    </source>
</reference>
<protein>
    <submittedName>
        <fullName evidence="16">TonB-linked outer membrane protein, SusC/RagA family</fullName>
    </submittedName>
</protein>
<evidence type="ECO:0000256" key="8">
    <source>
        <dbReference type="ARBA" id="ARBA00023136"/>
    </source>
</evidence>
<evidence type="ECO:0000256" key="4">
    <source>
        <dbReference type="ARBA" id="ARBA00022496"/>
    </source>
</evidence>
<dbReference type="KEGG" id="scn:Solca_3445"/>
<keyword evidence="8 10" id="KW-0472">Membrane</keyword>
<dbReference type="Pfam" id="PF00593">
    <property type="entry name" value="TonB_dep_Rec_b-barrel"/>
    <property type="match status" value="1"/>
</dbReference>
<gene>
    <name evidence="16" type="ordered locus">Solca_3445</name>
</gene>
<evidence type="ECO:0000256" key="6">
    <source>
        <dbReference type="ARBA" id="ARBA00023004"/>
    </source>
</evidence>
<feature type="domain" description="Secretin/TonB short N-terminal" evidence="14">
    <location>
        <begin position="67"/>
        <end position="115"/>
    </location>
</feature>
<evidence type="ECO:0000256" key="7">
    <source>
        <dbReference type="ARBA" id="ARBA00023077"/>
    </source>
</evidence>
<evidence type="ECO:0000259" key="15">
    <source>
        <dbReference type="Pfam" id="PF07715"/>
    </source>
</evidence>
<evidence type="ECO:0000259" key="14">
    <source>
        <dbReference type="Pfam" id="PF07660"/>
    </source>
</evidence>
<keyword evidence="7 11" id="KW-0798">TonB box</keyword>
<comment type="similarity">
    <text evidence="10 11">Belongs to the TonB-dependent receptor family.</text>
</comment>
<keyword evidence="17" id="KW-1185">Reference proteome</keyword>
<dbReference type="Proteomes" id="UP000007590">
    <property type="component" value="Chromosome"/>
</dbReference>
<dbReference type="eggNOG" id="COG4771">
    <property type="taxonomic scope" value="Bacteria"/>
</dbReference>
<dbReference type="GO" id="GO:0009279">
    <property type="term" value="C:cell outer membrane"/>
    <property type="evidence" value="ECO:0007669"/>
    <property type="project" value="UniProtKB-SubCell"/>
</dbReference>
<evidence type="ECO:0000256" key="3">
    <source>
        <dbReference type="ARBA" id="ARBA00022452"/>
    </source>
</evidence>
<feature type="domain" description="TonB-dependent receptor plug" evidence="15">
    <location>
        <begin position="224"/>
        <end position="334"/>
    </location>
</feature>
<dbReference type="STRING" id="929556.Solca_3445"/>
<dbReference type="Gene3D" id="2.170.130.10">
    <property type="entry name" value="TonB-dependent receptor, plug domain"/>
    <property type="match status" value="1"/>
</dbReference>
<dbReference type="InterPro" id="IPR000531">
    <property type="entry name" value="Beta-barrel_TonB"/>
</dbReference>
<evidence type="ECO:0000256" key="10">
    <source>
        <dbReference type="PROSITE-ProRule" id="PRU01360"/>
    </source>
</evidence>
<comment type="subcellular location">
    <subcellularLocation>
        <location evidence="1 10">Cell outer membrane</location>
        <topology evidence="1 10">Multi-pass membrane protein</topology>
    </subcellularLocation>
</comment>
<dbReference type="InterPro" id="IPR039426">
    <property type="entry name" value="TonB-dep_rcpt-like"/>
</dbReference>
<dbReference type="OrthoDB" id="9768177at2"/>
<evidence type="ECO:0000256" key="2">
    <source>
        <dbReference type="ARBA" id="ARBA00022448"/>
    </source>
</evidence>
<evidence type="ECO:0000313" key="16">
    <source>
        <dbReference type="EMBL" id="AFD08450.1"/>
    </source>
</evidence>
<dbReference type="NCBIfam" id="TIGR04057">
    <property type="entry name" value="SusC_RagA_signa"/>
    <property type="match status" value="1"/>
</dbReference>
<keyword evidence="5 10" id="KW-0812">Transmembrane</keyword>